<evidence type="ECO:0000313" key="2">
    <source>
        <dbReference type="WBParaSite" id="nRc.2.0.1.t04231-RA"/>
    </source>
</evidence>
<protein>
    <submittedName>
        <fullName evidence="2">Uncharacterized protein</fullName>
    </submittedName>
</protein>
<evidence type="ECO:0000313" key="1">
    <source>
        <dbReference type="Proteomes" id="UP000887565"/>
    </source>
</evidence>
<keyword evidence="1" id="KW-1185">Reference proteome</keyword>
<sequence>MFEKAQKRLKMLTLSGSHRTHLITLCKLRHVHVGYWWRIGYFWLRRAPCCVPKPKLNKCIKLIDDHYFQAKVIEVDFPIPQGCVYRNSDYCIDHLKKKG</sequence>
<name>A0A915HRS8_ROMCU</name>
<organism evidence="1 2">
    <name type="scientific">Romanomermis culicivorax</name>
    <name type="common">Nematode worm</name>
    <dbReference type="NCBI Taxonomy" id="13658"/>
    <lineage>
        <taxon>Eukaryota</taxon>
        <taxon>Metazoa</taxon>
        <taxon>Ecdysozoa</taxon>
        <taxon>Nematoda</taxon>
        <taxon>Enoplea</taxon>
        <taxon>Dorylaimia</taxon>
        <taxon>Mermithida</taxon>
        <taxon>Mermithoidea</taxon>
        <taxon>Mermithidae</taxon>
        <taxon>Romanomermis</taxon>
    </lineage>
</organism>
<proteinExistence type="predicted"/>
<accession>A0A915HRS8</accession>
<dbReference type="Proteomes" id="UP000887565">
    <property type="component" value="Unplaced"/>
</dbReference>
<dbReference type="AlphaFoldDB" id="A0A915HRS8"/>
<dbReference type="WBParaSite" id="nRc.2.0.1.t04231-RA">
    <property type="protein sequence ID" value="nRc.2.0.1.t04231-RA"/>
    <property type="gene ID" value="nRc.2.0.1.g04231"/>
</dbReference>
<reference evidence="2" key="1">
    <citation type="submission" date="2022-11" db="UniProtKB">
        <authorList>
            <consortium name="WormBaseParasite"/>
        </authorList>
    </citation>
    <scope>IDENTIFICATION</scope>
</reference>